<feature type="non-terminal residue" evidence="1">
    <location>
        <position position="1"/>
    </location>
</feature>
<accession>A0A1Q9BQK9</accession>
<name>A0A1Q9BQK9_SYMMI</name>
<dbReference type="EMBL" id="LSRX01006830">
    <property type="protein sequence ID" value="OLP72964.1"/>
    <property type="molecule type" value="Genomic_DNA"/>
</dbReference>
<dbReference type="AlphaFoldDB" id="A0A1Q9BQK9"/>
<dbReference type="Proteomes" id="UP000186817">
    <property type="component" value="Unassembled WGS sequence"/>
</dbReference>
<comment type="caution">
    <text evidence="1">The sequence shown here is derived from an EMBL/GenBank/DDBJ whole genome shotgun (WGS) entry which is preliminary data.</text>
</comment>
<protein>
    <submittedName>
        <fullName evidence="1">Uncharacterized protein</fullName>
    </submittedName>
</protein>
<reference evidence="1 2" key="1">
    <citation type="submission" date="2016-02" db="EMBL/GenBank/DDBJ databases">
        <title>Genome analysis of coral dinoflagellate symbionts highlights evolutionary adaptations to a symbiotic lifestyle.</title>
        <authorList>
            <person name="Aranda M."/>
            <person name="Li Y."/>
            <person name="Liew Y.J."/>
            <person name="Baumgarten S."/>
            <person name="Simakov O."/>
            <person name="Wilson M."/>
            <person name="Piel J."/>
            <person name="Ashoor H."/>
            <person name="Bougouffa S."/>
            <person name="Bajic V.B."/>
            <person name="Ryu T."/>
            <person name="Ravasi T."/>
            <person name="Bayer T."/>
            <person name="Micklem G."/>
            <person name="Kim H."/>
            <person name="Bhak J."/>
            <person name="Lajeunesse T.C."/>
            <person name="Voolstra C.R."/>
        </authorList>
    </citation>
    <scope>NUCLEOTIDE SEQUENCE [LARGE SCALE GENOMIC DNA]</scope>
    <source>
        <strain evidence="1 2">CCMP2467</strain>
    </source>
</reference>
<organism evidence="1 2">
    <name type="scientific">Symbiodinium microadriaticum</name>
    <name type="common">Dinoflagellate</name>
    <name type="synonym">Zooxanthella microadriatica</name>
    <dbReference type="NCBI Taxonomy" id="2951"/>
    <lineage>
        <taxon>Eukaryota</taxon>
        <taxon>Sar</taxon>
        <taxon>Alveolata</taxon>
        <taxon>Dinophyceae</taxon>
        <taxon>Suessiales</taxon>
        <taxon>Symbiodiniaceae</taxon>
        <taxon>Symbiodinium</taxon>
    </lineage>
</organism>
<proteinExistence type="predicted"/>
<sequence length="40" mass="4292">EPVDGLLVADALRRAREVHAKVESAKQSTTDVQPLAAAFM</sequence>
<feature type="non-terminal residue" evidence="1">
    <location>
        <position position="40"/>
    </location>
</feature>
<keyword evidence="2" id="KW-1185">Reference proteome</keyword>
<gene>
    <name evidence="1" type="ORF">AK812_SmicGene47993</name>
</gene>
<evidence type="ECO:0000313" key="1">
    <source>
        <dbReference type="EMBL" id="OLP72964.1"/>
    </source>
</evidence>
<evidence type="ECO:0000313" key="2">
    <source>
        <dbReference type="Proteomes" id="UP000186817"/>
    </source>
</evidence>